<name>A0A8E2DY60_9PEZI</name>
<feature type="compositionally biased region" description="Polar residues" evidence="2">
    <location>
        <begin position="327"/>
        <end position="339"/>
    </location>
</feature>
<dbReference type="CDD" id="cd00067">
    <property type="entry name" value="GAL4"/>
    <property type="match status" value="1"/>
</dbReference>
<protein>
    <recommendedName>
        <fullName evidence="3">Zn(2)-C6 fungal-type domain-containing protein</fullName>
    </recommendedName>
</protein>
<dbReference type="PROSITE" id="PS00463">
    <property type="entry name" value="ZN2_CY6_FUNGAL_1"/>
    <property type="match status" value="1"/>
</dbReference>
<feature type="compositionally biased region" description="Polar residues" evidence="2">
    <location>
        <begin position="1138"/>
        <end position="1153"/>
    </location>
</feature>
<feature type="compositionally biased region" description="Pro residues" evidence="2">
    <location>
        <begin position="56"/>
        <end position="75"/>
    </location>
</feature>
<organism evidence="4 5">
    <name type="scientific">Lepidopterella palustris CBS 459.81</name>
    <dbReference type="NCBI Taxonomy" id="1314670"/>
    <lineage>
        <taxon>Eukaryota</taxon>
        <taxon>Fungi</taxon>
        <taxon>Dikarya</taxon>
        <taxon>Ascomycota</taxon>
        <taxon>Pezizomycotina</taxon>
        <taxon>Dothideomycetes</taxon>
        <taxon>Pleosporomycetidae</taxon>
        <taxon>Mytilinidiales</taxon>
        <taxon>Argynnaceae</taxon>
        <taxon>Lepidopterella</taxon>
    </lineage>
</organism>
<dbReference type="Proteomes" id="UP000250266">
    <property type="component" value="Unassembled WGS sequence"/>
</dbReference>
<feature type="region of interest" description="Disordered" evidence="2">
    <location>
        <begin position="469"/>
        <end position="543"/>
    </location>
</feature>
<keyword evidence="5" id="KW-1185">Reference proteome</keyword>
<sequence length="1153" mass="126599">MESGDPNASSHKRARKEGGPLYSALPLPPPGPQQQPINRHSILPAAASPTNHYPPQTLPPPTQSYQPLPQPPPASVTPFDSRSLSDPSRALPAPPHLNQRPSHATPVTLPPRSYSQDSYAPRPPGTPSQPPPPDHHRRSITSGDGNYPSMDHGGPQPMYMATEHHHNGSIPNGYAMAPPHEQYAQPPVATNQAYNPVSVNPYPAQYGQGPIQHPPGQQRRKQVRASQACDHCRTRKQKCDESRPCATCSEQGLQCKYRDVPPPKQDRTMMQVLDSMNRVVDRLDGLSTRLDSLERRLPKREASSSTVVSPVQPIVSPGHMVSPGQPAVSNGQPPSTVLSDSGDIRRESVDTHKASSEYSARVPTPAVMTPATTTPVPTHLLMRHESSAGLPIKQESFAHPVDHHQGDTDDEKTKEIALPADHETAAHQLLEVWGSMGDFYANVNDRVKNPNYPMVEEERRGLLRIYGRGQGADLNDGSRNPPASPAGSNGGDQPSPSPTPREGLWGTGLDAAPSPADIRRSNPSTPGGLSADDFSKGSPGGLNPDGTLKLDVATVRSLHKSYLENIDILHPFLDKGRLSKMIERFTQWYSPDGGNYPSSGDAVPGHVLGVERHAGTKRKRSGGQTDFPSILENHNTSYEKRPIPERSIGNAIILLVLALGKVCEHKKALPGPVKDIPNPSDLGRPSPGSSNTTIGASPPYDDGLRQGQKYYHHSSIESVAERKETSARNIDMLPGLAYYAYATDILGNLHGGNEVSHAQAFVLAGLYMGQYARVLESWSWIHTACRVISIQVKKEEMNLGMNVPGPFPKDKTDIYRLNLLKFVFWTCLQLESDILAEMSRLPPSGISMYQSRVSYPSAVYDELPAEIPPDDDVKMVYYSAQIHLRTILNDAHKLLYSYKKENKAVNLSWAGSVPSILEEQLQAWRNNLPPSMSWDDADPPSTDINTARMRAKYYGARYIISRPFLYFAVHKMDMPPGMAADGSQQSSPTMPLGLDAMTPKQRELMDLAPEQSRMKEIAGRCVNAAIQSTIAFDRVGVDPKIPWKIGWDHMPERFIVTNIFGTAHAQFGNMLVLAAVYRSRLKELVSFEILDALLTRTIKFLRRLAPNSPTLKLDADILANTQIVIKESTQPKERRAGSRTNSRPMSASVSFES</sequence>
<feature type="region of interest" description="Disordered" evidence="2">
    <location>
        <begin position="318"/>
        <end position="372"/>
    </location>
</feature>
<feature type="region of interest" description="Disordered" evidence="2">
    <location>
        <begin position="668"/>
        <end position="701"/>
    </location>
</feature>
<dbReference type="GO" id="GO:0008270">
    <property type="term" value="F:zinc ion binding"/>
    <property type="evidence" value="ECO:0007669"/>
    <property type="project" value="InterPro"/>
</dbReference>
<feature type="compositionally biased region" description="Low complexity" evidence="2">
    <location>
        <begin position="362"/>
        <end position="372"/>
    </location>
</feature>
<evidence type="ECO:0000313" key="5">
    <source>
        <dbReference type="Proteomes" id="UP000250266"/>
    </source>
</evidence>
<dbReference type="EMBL" id="KV745609">
    <property type="protein sequence ID" value="OCK73945.1"/>
    <property type="molecule type" value="Genomic_DNA"/>
</dbReference>
<accession>A0A8E2DY60</accession>
<dbReference type="PROSITE" id="PS50048">
    <property type="entry name" value="ZN2_CY6_FUNGAL_2"/>
    <property type="match status" value="1"/>
</dbReference>
<gene>
    <name evidence="4" type="ORF">K432DRAFT_218789</name>
</gene>
<dbReference type="InterPro" id="IPR036864">
    <property type="entry name" value="Zn2-C6_fun-type_DNA-bd_sf"/>
</dbReference>
<feature type="compositionally biased region" description="Polar residues" evidence="2">
    <location>
        <begin position="622"/>
        <end position="633"/>
    </location>
</feature>
<feature type="region of interest" description="Disordered" evidence="2">
    <location>
        <begin position="1"/>
        <end position="160"/>
    </location>
</feature>
<dbReference type="OrthoDB" id="5244761at2759"/>
<proteinExistence type="predicted"/>
<dbReference type="AlphaFoldDB" id="A0A8E2DY60"/>
<evidence type="ECO:0000259" key="3">
    <source>
        <dbReference type="PROSITE" id="PS50048"/>
    </source>
</evidence>
<feature type="region of interest" description="Disordered" evidence="2">
    <location>
        <begin position="613"/>
        <end position="633"/>
    </location>
</feature>
<dbReference type="Pfam" id="PF00172">
    <property type="entry name" value="Zn_clus"/>
    <property type="match status" value="1"/>
</dbReference>
<evidence type="ECO:0000256" key="1">
    <source>
        <dbReference type="ARBA" id="ARBA00023242"/>
    </source>
</evidence>
<keyword evidence="1" id="KW-0539">Nucleus</keyword>
<feature type="domain" description="Zn(2)-C6 fungal-type" evidence="3">
    <location>
        <begin position="228"/>
        <end position="257"/>
    </location>
</feature>
<dbReference type="SUPFAM" id="SSF57701">
    <property type="entry name" value="Zn2/Cys6 DNA-binding domain"/>
    <property type="match status" value="1"/>
</dbReference>
<dbReference type="Gene3D" id="4.10.240.10">
    <property type="entry name" value="Zn(2)-C6 fungal-type DNA-binding domain"/>
    <property type="match status" value="1"/>
</dbReference>
<feature type="compositionally biased region" description="Basic and acidic residues" evidence="2">
    <location>
        <begin position="342"/>
        <end position="355"/>
    </location>
</feature>
<feature type="region of interest" description="Disordered" evidence="2">
    <location>
        <begin position="1128"/>
        <end position="1153"/>
    </location>
</feature>
<dbReference type="CDD" id="cd12148">
    <property type="entry name" value="fungal_TF_MHR"/>
    <property type="match status" value="1"/>
</dbReference>
<dbReference type="PANTHER" id="PTHR47785">
    <property type="entry name" value="ZN(II)2CYS6 TRANSCRIPTION FACTOR (EUROFUNG)-RELATED-RELATED"/>
    <property type="match status" value="1"/>
</dbReference>
<dbReference type="InterPro" id="IPR053181">
    <property type="entry name" value="EcdB-like_regulator"/>
</dbReference>
<evidence type="ECO:0000256" key="2">
    <source>
        <dbReference type="SAM" id="MobiDB-lite"/>
    </source>
</evidence>
<dbReference type="InterPro" id="IPR001138">
    <property type="entry name" value="Zn2Cys6_DnaBD"/>
</dbReference>
<evidence type="ECO:0000313" key="4">
    <source>
        <dbReference type="EMBL" id="OCK73945.1"/>
    </source>
</evidence>
<feature type="compositionally biased region" description="Pro residues" evidence="2">
    <location>
        <begin position="121"/>
        <end position="132"/>
    </location>
</feature>
<dbReference type="SMART" id="SM00066">
    <property type="entry name" value="GAL4"/>
    <property type="match status" value="1"/>
</dbReference>
<dbReference type="PANTHER" id="PTHR47785:SF4">
    <property type="entry name" value="ZN(II)2CYS6 TRANSCRIPTION FACTOR (EUROFUNG)"/>
    <property type="match status" value="1"/>
</dbReference>
<dbReference type="GO" id="GO:0000981">
    <property type="term" value="F:DNA-binding transcription factor activity, RNA polymerase II-specific"/>
    <property type="evidence" value="ECO:0007669"/>
    <property type="project" value="InterPro"/>
</dbReference>
<reference evidence="4 5" key="1">
    <citation type="journal article" date="2016" name="Nat. Commun.">
        <title>Ectomycorrhizal ecology is imprinted in the genome of the dominant symbiotic fungus Cenococcum geophilum.</title>
        <authorList>
            <consortium name="DOE Joint Genome Institute"/>
            <person name="Peter M."/>
            <person name="Kohler A."/>
            <person name="Ohm R.A."/>
            <person name="Kuo A."/>
            <person name="Krutzmann J."/>
            <person name="Morin E."/>
            <person name="Arend M."/>
            <person name="Barry K.W."/>
            <person name="Binder M."/>
            <person name="Choi C."/>
            <person name="Clum A."/>
            <person name="Copeland A."/>
            <person name="Grisel N."/>
            <person name="Haridas S."/>
            <person name="Kipfer T."/>
            <person name="LaButti K."/>
            <person name="Lindquist E."/>
            <person name="Lipzen A."/>
            <person name="Maire R."/>
            <person name="Meier B."/>
            <person name="Mihaltcheva S."/>
            <person name="Molinier V."/>
            <person name="Murat C."/>
            <person name="Poggeler S."/>
            <person name="Quandt C.A."/>
            <person name="Sperisen C."/>
            <person name="Tritt A."/>
            <person name="Tisserant E."/>
            <person name="Crous P.W."/>
            <person name="Henrissat B."/>
            <person name="Nehls U."/>
            <person name="Egli S."/>
            <person name="Spatafora J.W."/>
            <person name="Grigoriev I.V."/>
            <person name="Martin F.M."/>
        </authorList>
    </citation>
    <scope>NUCLEOTIDE SEQUENCE [LARGE SCALE GENOMIC DNA]</scope>
    <source>
        <strain evidence="4 5">CBS 459.81</strain>
    </source>
</reference>